<accession>A0ABX1HP16</accession>
<feature type="region of interest" description="Disordered" evidence="1">
    <location>
        <begin position="59"/>
        <end position="133"/>
    </location>
</feature>
<evidence type="ECO:0000256" key="1">
    <source>
        <dbReference type="SAM" id="MobiDB-lite"/>
    </source>
</evidence>
<organism evidence="3 4">
    <name type="scientific">Hymenobacter artigasi</name>
    <dbReference type="NCBI Taxonomy" id="2719616"/>
    <lineage>
        <taxon>Bacteria</taxon>
        <taxon>Pseudomonadati</taxon>
        <taxon>Bacteroidota</taxon>
        <taxon>Cytophagia</taxon>
        <taxon>Cytophagales</taxon>
        <taxon>Hymenobacteraceae</taxon>
        <taxon>Hymenobacter</taxon>
    </lineage>
</organism>
<comment type="caution">
    <text evidence="3">The sequence shown here is derived from an EMBL/GenBank/DDBJ whole genome shotgun (WGS) entry which is preliminary data.</text>
</comment>
<name>A0ABX1HP16_9BACT</name>
<proteinExistence type="predicted"/>
<evidence type="ECO:0000313" key="4">
    <source>
        <dbReference type="Proteomes" id="UP000717634"/>
    </source>
</evidence>
<dbReference type="RefSeq" id="WP_168675211.1">
    <property type="nucleotide sequence ID" value="NZ_JAAVTK010000020.1"/>
</dbReference>
<evidence type="ECO:0000256" key="2">
    <source>
        <dbReference type="SAM" id="SignalP"/>
    </source>
</evidence>
<protein>
    <submittedName>
        <fullName evidence="3">Uncharacterized protein</fullName>
    </submittedName>
</protein>
<sequence length="133" mass="15693">MKASLFSIIAAVALFTSTASFAAAGPFDHRYDDRNSRDFNYGYDRNHRVTDYERARWEAAHRDNKGDRRDAKNDIREAKADLREAKGDLRDARHDAKDDRNDKNFNYGYDRNHRVSPQERARWEAAHRYDGRR</sequence>
<feature type="compositionally biased region" description="Basic and acidic residues" evidence="1">
    <location>
        <begin position="59"/>
        <end position="103"/>
    </location>
</feature>
<evidence type="ECO:0000313" key="3">
    <source>
        <dbReference type="EMBL" id="NKI91649.1"/>
    </source>
</evidence>
<feature type="compositionally biased region" description="Basic and acidic residues" evidence="1">
    <location>
        <begin position="110"/>
        <end position="133"/>
    </location>
</feature>
<feature type="signal peptide" evidence="2">
    <location>
        <begin position="1"/>
        <end position="22"/>
    </location>
</feature>
<keyword evidence="2" id="KW-0732">Signal</keyword>
<keyword evidence="4" id="KW-1185">Reference proteome</keyword>
<dbReference type="Proteomes" id="UP000717634">
    <property type="component" value="Unassembled WGS sequence"/>
</dbReference>
<gene>
    <name evidence="3" type="ORF">HBN54_004269</name>
</gene>
<dbReference type="EMBL" id="JAAVTK010000020">
    <property type="protein sequence ID" value="NKI91649.1"/>
    <property type="molecule type" value="Genomic_DNA"/>
</dbReference>
<feature type="chain" id="PRO_5046246474" evidence="2">
    <location>
        <begin position="23"/>
        <end position="133"/>
    </location>
</feature>
<reference evidence="3 4" key="1">
    <citation type="submission" date="2020-03" db="EMBL/GenBank/DDBJ databases">
        <title>Genomic Encyclopedia of Type Strains, Phase IV (KMG-V): Genome sequencing to study the core and pangenomes of soil and plant-associated prokaryotes.</title>
        <authorList>
            <person name="Whitman W."/>
        </authorList>
    </citation>
    <scope>NUCLEOTIDE SEQUENCE [LARGE SCALE GENOMIC DNA]</scope>
    <source>
        <strain evidence="3 4">1B</strain>
    </source>
</reference>